<evidence type="ECO:0000313" key="4">
    <source>
        <dbReference type="Proteomes" id="UP000282184"/>
    </source>
</evidence>
<gene>
    <name evidence="3" type="ORF">EJV47_01130</name>
</gene>
<keyword evidence="2" id="KW-1133">Transmembrane helix</keyword>
<keyword evidence="2" id="KW-0812">Transmembrane</keyword>
<feature type="transmembrane region" description="Helical" evidence="2">
    <location>
        <begin position="7"/>
        <end position="24"/>
    </location>
</feature>
<dbReference type="RefSeq" id="WP_126691301.1">
    <property type="nucleotide sequence ID" value="NZ_RXOF01000001.1"/>
</dbReference>
<evidence type="ECO:0000256" key="1">
    <source>
        <dbReference type="SAM" id="MobiDB-lite"/>
    </source>
</evidence>
<dbReference type="AlphaFoldDB" id="A0A3S0JDH8"/>
<feature type="compositionally biased region" description="Basic and acidic residues" evidence="1">
    <location>
        <begin position="88"/>
        <end position="98"/>
    </location>
</feature>
<reference evidence="3 4" key="1">
    <citation type="submission" date="2018-12" db="EMBL/GenBank/DDBJ databases">
        <title>Hymenobacter gummosus sp. nov., isolated from a spring.</title>
        <authorList>
            <person name="Nie L."/>
        </authorList>
    </citation>
    <scope>NUCLEOTIDE SEQUENCE [LARGE SCALE GENOMIC DNA]</scope>
    <source>
        <strain evidence="3 4">KCTC 52166</strain>
    </source>
</reference>
<dbReference type="OrthoDB" id="883899at2"/>
<feature type="compositionally biased region" description="Pro residues" evidence="1">
    <location>
        <begin position="141"/>
        <end position="157"/>
    </location>
</feature>
<evidence type="ECO:0000256" key="2">
    <source>
        <dbReference type="SAM" id="Phobius"/>
    </source>
</evidence>
<feature type="region of interest" description="Disordered" evidence="1">
    <location>
        <begin position="88"/>
        <end position="157"/>
    </location>
</feature>
<proteinExistence type="predicted"/>
<organism evidence="3 4">
    <name type="scientific">Hymenobacter gummosus</name>
    <dbReference type="NCBI Taxonomy" id="1776032"/>
    <lineage>
        <taxon>Bacteria</taxon>
        <taxon>Pseudomonadati</taxon>
        <taxon>Bacteroidota</taxon>
        <taxon>Cytophagia</taxon>
        <taxon>Cytophagales</taxon>
        <taxon>Hymenobacteraceae</taxon>
        <taxon>Hymenobacter</taxon>
    </lineage>
</organism>
<protein>
    <recommendedName>
        <fullName evidence="5">LapA family protein</fullName>
    </recommendedName>
</protein>
<keyword evidence="4" id="KW-1185">Reference proteome</keyword>
<dbReference type="EMBL" id="RXOF01000001">
    <property type="protein sequence ID" value="RTQ53374.1"/>
    <property type="molecule type" value="Genomic_DNA"/>
</dbReference>
<comment type="caution">
    <text evidence="3">The sequence shown here is derived from an EMBL/GenBank/DDBJ whole genome shotgun (WGS) entry which is preliminary data.</text>
</comment>
<accession>A0A3S0JDH8</accession>
<keyword evidence="2" id="KW-0472">Membrane</keyword>
<feature type="transmembrane region" description="Helical" evidence="2">
    <location>
        <begin position="44"/>
        <end position="62"/>
    </location>
</feature>
<name>A0A3S0JDH8_9BACT</name>
<sequence>MLALRRIVTVAVMVYLLLALLFAVTGGARDAMMTLTGNNNPAEFWYVMTLIGAALLLLMLLTENAYNVALRRDVTRHELKVNELKAKLYDHQLERPEPGARPGGTTVPRPEPAPHSIPRGSMAPPMSTAVPPPSAADLPPSAEPPTTLPPTGPADRR</sequence>
<evidence type="ECO:0000313" key="3">
    <source>
        <dbReference type="EMBL" id="RTQ53374.1"/>
    </source>
</evidence>
<evidence type="ECO:0008006" key="5">
    <source>
        <dbReference type="Google" id="ProtNLM"/>
    </source>
</evidence>
<dbReference type="Proteomes" id="UP000282184">
    <property type="component" value="Unassembled WGS sequence"/>
</dbReference>